<feature type="region of interest" description="Disordered" evidence="1">
    <location>
        <begin position="1"/>
        <end position="237"/>
    </location>
</feature>
<feature type="compositionally biased region" description="Basic and acidic residues" evidence="1">
    <location>
        <begin position="139"/>
        <end position="213"/>
    </location>
</feature>
<accession>A0ABR0EY09</accession>
<dbReference type="PANTHER" id="PTHR37014:SF9">
    <property type="entry name" value="CONSERVED HISTIDINE-RICH PROTEIN (AFU_ORTHOLOGUE AFUA_1G11910)"/>
    <property type="match status" value="1"/>
</dbReference>
<comment type="caution">
    <text evidence="2">The sequence shown here is derived from an EMBL/GenBank/DDBJ whole genome shotgun (WGS) entry which is preliminary data.</text>
</comment>
<dbReference type="PANTHER" id="PTHR37014">
    <property type="entry name" value="EXPRESSION LETHALITY PROTEIN HEL10, PUTATIVE (AFU_ORTHOLOGUE AFUA_1G06580)-RELATED"/>
    <property type="match status" value="1"/>
</dbReference>
<gene>
    <name evidence="2" type="ORF">PRZ48_003936</name>
</gene>
<sequence length="364" mass="42655">MSRPEPYVNGSGHPPGHGYQPYHDARGYSDDGYGRPPQRSPDKQQPYFDPPPREPHPERPEHPESVDDRYYSYEQPGHEYTDYGPPPGPERPYAPNEPHPHEYNEMTPYDDEKAEAEWRRGVESAYTYQRPPPPPQDPEYLRRRALEEEARDREIERERAFERQRRDDEDRYYEERDRERERERERERRRRREEDSVREKVLRYPSDPKKGGRDVFGGSEGERGLGAKIAGGAGGALLGHELSDNVLGTLGGAVVGAVAANVFEKHHEKRQTAKMAKRASRDGAYPVRSGSLDYPRSRSYRERDRYDDRHDDRYDDRYERGRERSVSRGTGLKDRIMRSLSRARSKSAPRRRSPSFDSEYSHRR</sequence>
<protein>
    <recommendedName>
        <fullName evidence="4">Glycine zipper 2TM domain-containing protein</fullName>
    </recommendedName>
</protein>
<evidence type="ECO:0008006" key="4">
    <source>
        <dbReference type="Google" id="ProtNLM"/>
    </source>
</evidence>
<evidence type="ECO:0000313" key="2">
    <source>
        <dbReference type="EMBL" id="KAK4505971.1"/>
    </source>
</evidence>
<feature type="compositionally biased region" description="Basic and acidic residues" evidence="1">
    <location>
        <begin position="295"/>
        <end position="337"/>
    </location>
</feature>
<evidence type="ECO:0000256" key="1">
    <source>
        <dbReference type="SAM" id="MobiDB-lite"/>
    </source>
</evidence>
<feature type="compositionally biased region" description="Basic residues" evidence="1">
    <location>
        <begin position="341"/>
        <end position="353"/>
    </location>
</feature>
<feature type="region of interest" description="Disordered" evidence="1">
    <location>
        <begin position="266"/>
        <end position="364"/>
    </location>
</feature>
<feature type="compositionally biased region" description="Basic and acidic residues" evidence="1">
    <location>
        <begin position="23"/>
        <end position="33"/>
    </location>
</feature>
<dbReference type="Proteomes" id="UP001305779">
    <property type="component" value="Unassembled WGS sequence"/>
</dbReference>
<proteinExistence type="predicted"/>
<reference evidence="2 3" key="1">
    <citation type="journal article" date="2023" name="G3 (Bethesda)">
        <title>A chromosome-level genome assembly of Zasmidium syzygii isolated from banana leaves.</title>
        <authorList>
            <person name="van Westerhoven A.C."/>
            <person name="Mehrabi R."/>
            <person name="Talebi R."/>
            <person name="Steentjes M.B.F."/>
            <person name="Corcolon B."/>
            <person name="Chong P.A."/>
            <person name="Kema G.H.J."/>
            <person name="Seidl M.F."/>
        </authorList>
    </citation>
    <scope>NUCLEOTIDE SEQUENCE [LARGE SCALE GENOMIC DNA]</scope>
    <source>
        <strain evidence="2 3">P124</strain>
    </source>
</reference>
<name>A0ABR0EY09_ZASCE</name>
<keyword evidence="3" id="KW-1185">Reference proteome</keyword>
<organism evidence="2 3">
    <name type="scientific">Zasmidium cellare</name>
    <name type="common">Wine cellar mold</name>
    <name type="synonym">Racodium cellare</name>
    <dbReference type="NCBI Taxonomy" id="395010"/>
    <lineage>
        <taxon>Eukaryota</taxon>
        <taxon>Fungi</taxon>
        <taxon>Dikarya</taxon>
        <taxon>Ascomycota</taxon>
        <taxon>Pezizomycotina</taxon>
        <taxon>Dothideomycetes</taxon>
        <taxon>Dothideomycetidae</taxon>
        <taxon>Mycosphaerellales</taxon>
        <taxon>Mycosphaerellaceae</taxon>
        <taxon>Zasmidium</taxon>
    </lineage>
</organism>
<feature type="compositionally biased region" description="Pro residues" evidence="1">
    <location>
        <begin position="84"/>
        <end position="97"/>
    </location>
</feature>
<evidence type="ECO:0000313" key="3">
    <source>
        <dbReference type="Proteomes" id="UP001305779"/>
    </source>
</evidence>
<dbReference type="EMBL" id="JAXOVC010000002">
    <property type="protein sequence ID" value="KAK4505971.1"/>
    <property type="molecule type" value="Genomic_DNA"/>
</dbReference>
<feature type="compositionally biased region" description="Basic and acidic residues" evidence="1">
    <location>
        <begin position="51"/>
        <end position="81"/>
    </location>
</feature>